<dbReference type="Proteomes" id="UP000076722">
    <property type="component" value="Unassembled WGS sequence"/>
</dbReference>
<evidence type="ECO:0008006" key="3">
    <source>
        <dbReference type="Google" id="ProtNLM"/>
    </source>
</evidence>
<gene>
    <name evidence="1" type="ORF">SISNIDRAFT_465247</name>
</gene>
<dbReference type="EMBL" id="KV419404">
    <property type="protein sequence ID" value="KZS94297.1"/>
    <property type="molecule type" value="Genomic_DNA"/>
</dbReference>
<keyword evidence="2" id="KW-1185">Reference proteome</keyword>
<proteinExistence type="predicted"/>
<reference evidence="1 2" key="1">
    <citation type="journal article" date="2016" name="Mol. Biol. Evol.">
        <title>Comparative Genomics of Early-Diverging Mushroom-Forming Fungi Provides Insights into the Origins of Lignocellulose Decay Capabilities.</title>
        <authorList>
            <person name="Nagy L.G."/>
            <person name="Riley R."/>
            <person name="Tritt A."/>
            <person name="Adam C."/>
            <person name="Daum C."/>
            <person name="Floudas D."/>
            <person name="Sun H."/>
            <person name="Yadav J.S."/>
            <person name="Pangilinan J."/>
            <person name="Larsson K.H."/>
            <person name="Matsuura K."/>
            <person name="Barry K."/>
            <person name="Labutti K."/>
            <person name="Kuo R."/>
            <person name="Ohm R.A."/>
            <person name="Bhattacharya S.S."/>
            <person name="Shirouzu T."/>
            <person name="Yoshinaga Y."/>
            <person name="Martin F.M."/>
            <person name="Grigoriev I.V."/>
            <person name="Hibbett D.S."/>
        </authorList>
    </citation>
    <scope>NUCLEOTIDE SEQUENCE [LARGE SCALE GENOMIC DNA]</scope>
    <source>
        <strain evidence="1 2">HHB9708</strain>
    </source>
</reference>
<evidence type="ECO:0000313" key="2">
    <source>
        <dbReference type="Proteomes" id="UP000076722"/>
    </source>
</evidence>
<dbReference type="AlphaFoldDB" id="A0A164VMV0"/>
<organism evidence="1 2">
    <name type="scientific">Sistotremastrum niveocremeum HHB9708</name>
    <dbReference type="NCBI Taxonomy" id="1314777"/>
    <lineage>
        <taxon>Eukaryota</taxon>
        <taxon>Fungi</taxon>
        <taxon>Dikarya</taxon>
        <taxon>Basidiomycota</taxon>
        <taxon>Agaricomycotina</taxon>
        <taxon>Agaricomycetes</taxon>
        <taxon>Sistotremastrales</taxon>
        <taxon>Sistotremastraceae</taxon>
        <taxon>Sertulicium</taxon>
        <taxon>Sertulicium niveocremeum</taxon>
    </lineage>
</organism>
<accession>A0A164VMV0</accession>
<evidence type="ECO:0000313" key="1">
    <source>
        <dbReference type="EMBL" id="KZS94297.1"/>
    </source>
</evidence>
<name>A0A164VMV0_9AGAM</name>
<sequence length="268" mass="30021">MSLYILWARQGDVPFLERDSERWAVPFHCTLSDSKIVIDDIHSAGHFDETFQDEKRLYVFTPINAKGTNNVLGDCSARRFVQDANGTSGIHFEEVTVPEDGFRPASHATLVYSGQPNFRIFDHNMFLDSIGRRTTLKLLGWIQVLASVISSWIAYGTDRHIGSSAMKNQDITGALYLTTRQCLLSSKKKAGVFLVEFEYGGRKERTPWSASTAKPIWSNDLIFPCSNAPSGEILTIRVFYDKKGKEKLRCEAEDVVANLDVSSACTPI</sequence>
<protein>
    <recommendedName>
        <fullName evidence="3">C2 domain-containing protein</fullName>
    </recommendedName>
</protein>